<dbReference type="InterPro" id="IPR049475">
    <property type="entry name" value="Mann_GBD_bact"/>
</dbReference>
<comment type="subcellular location">
    <subcellularLocation>
        <location evidence="2">Secreted</location>
    </subcellularLocation>
</comment>
<dbReference type="InterPro" id="IPR045053">
    <property type="entry name" value="MAN-like"/>
</dbReference>
<evidence type="ECO:0000256" key="1">
    <source>
        <dbReference type="ARBA" id="ARBA00001678"/>
    </source>
</evidence>
<dbReference type="GO" id="GO:0005576">
    <property type="term" value="C:extracellular region"/>
    <property type="evidence" value="ECO:0007669"/>
    <property type="project" value="UniProtKB-SubCell"/>
</dbReference>
<evidence type="ECO:0000256" key="6">
    <source>
        <dbReference type="ARBA" id="ARBA00022801"/>
    </source>
</evidence>
<dbReference type="AlphaFoldDB" id="A0A7W7HJA4"/>
<dbReference type="PANTHER" id="PTHR31451:SF39">
    <property type="entry name" value="MANNAN ENDO-1,4-BETA-MANNOSIDASE 1"/>
    <property type="match status" value="1"/>
</dbReference>
<reference evidence="11 14" key="2">
    <citation type="submission" date="2021-01" db="EMBL/GenBank/DDBJ databases">
        <title>Whole genome shotgun sequence of Actinoplanes lobatus NBRC 12513.</title>
        <authorList>
            <person name="Komaki H."/>
            <person name="Tamura T."/>
        </authorList>
    </citation>
    <scope>NUCLEOTIDE SEQUENCE [LARGE SCALE GENOMIC DNA]</scope>
    <source>
        <strain evidence="11 14">NBRC 12513</strain>
    </source>
</reference>
<keyword evidence="14" id="KW-1185">Reference proteome</keyword>
<dbReference type="InterPro" id="IPR017853">
    <property type="entry name" value="GH"/>
</dbReference>
<dbReference type="Gene3D" id="3.20.20.80">
    <property type="entry name" value="Glycosidases"/>
    <property type="match status" value="1"/>
</dbReference>
<feature type="domain" description="Mannanase galactose-binding" evidence="9">
    <location>
        <begin position="520"/>
        <end position="629"/>
    </location>
</feature>
<dbReference type="Pfam" id="PF26410">
    <property type="entry name" value="GH5_mannosidase"/>
    <property type="match status" value="1"/>
</dbReference>
<comment type="caution">
    <text evidence="12">The sequence shown here is derived from an EMBL/GenBank/DDBJ whole genome shotgun (WGS) entry which is preliminary data.</text>
</comment>
<keyword evidence="7 12" id="KW-0326">Glycosidase</keyword>
<dbReference type="GO" id="GO:0000272">
    <property type="term" value="P:polysaccharide catabolic process"/>
    <property type="evidence" value="ECO:0007669"/>
    <property type="project" value="InterPro"/>
</dbReference>
<dbReference type="PANTHER" id="PTHR31451">
    <property type="match status" value="1"/>
</dbReference>
<evidence type="ECO:0000313" key="13">
    <source>
        <dbReference type="Proteomes" id="UP000590511"/>
    </source>
</evidence>
<feature type="chain" id="PRO_5030731888" description="mannan endo-1,4-beta-mannosidase" evidence="8">
    <location>
        <begin position="25"/>
        <end position="660"/>
    </location>
</feature>
<comment type="catalytic activity">
    <reaction evidence="1">
        <text>Random hydrolysis of (1-&gt;4)-beta-D-mannosidic linkages in mannans, galactomannans and glucomannans.</text>
        <dbReference type="EC" id="3.2.1.78"/>
    </reaction>
</comment>
<evidence type="ECO:0000256" key="7">
    <source>
        <dbReference type="ARBA" id="ARBA00023295"/>
    </source>
</evidence>
<name>A0A7W7HJA4_9ACTN</name>
<dbReference type="Gene3D" id="2.60.40.2810">
    <property type="match status" value="1"/>
</dbReference>
<dbReference type="SUPFAM" id="SSF51445">
    <property type="entry name" value="(Trans)glycosidases"/>
    <property type="match status" value="1"/>
</dbReference>
<dbReference type="Pfam" id="PF17963">
    <property type="entry name" value="Big_9"/>
    <property type="match status" value="1"/>
</dbReference>
<evidence type="ECO:0000313" key="11">
    <source>
        <dbReference type="EMBL" id="GIE43151.1"/>
    </source>
</evidence>
<dbReference type="InterPro" id="IPR008979">
    <property type="entry name" value="Galactose-bd-like_sf"/>
</dbReference>
<dbReference type="Pfam" id="PF21253">
    <property type="entry name" value="Mann_GBD_bact"/>
    <property type="match status" value="1"/>
</dbReference>
<evidence type="ECO:0000256" key="4">
    <source>
        <dbReference type="ARBA" id="ARBA00022525"/>
    </source>
</evidence>
<proteinExistence type="predicted"/>
<dbReference type="RefSeq" id="WP_188123580.1">
    <property type="nucleotide sequence ID" value="NZ_BOMP01000103.1"/>
</dbReference>
<evidence type="ECO:0000259" key="10">
    <source>
        <dbReference type="Pfam" id="PF26410"/>
    </source>
</evidence>
<evidence type="ECO:0000256" key="2">
    <source>
        <dbReference type="ARBA" id="ARBA00004613"/>
    </source>
</evidence>
<dbReference type="EMBL" id="JACHNC010000001">
    <property type="protein sequence ID" value="MBB4751566.1"/>
    <property type="molecule type" value="Genomic_DNA"/>
</dbReference>
<evidence type="ECO:0000256" key="8">
    <source>
        <dbReference type="SAM" id="SignalP"/>
    </source>
</evidence>
<evidence type="ECO:0000256" key="3">
    <source>
        <dbReference type="ARBA" id="ARBA00012706"/>
    </source>
</evidence>
<feature type="domain" description="Glycoside hydrolase family 5" evidence="10">
    <location>
        <begin position="125"/>
        <end position="338"/>
    </location>
</feature>
<gene>
    <name evidence="11" type="ORF">Alo02nite_60490</name>
    <name evidence="12" type="ORF">BJ964_005727</name>
</gene>
<dbReference type="InterPro" id="IPR001547">
    <property type="entry name" value="Glyco_hydro_5"/>
</dbReference>
<evidence type="ECO:0000256" key="5">
    <source>
        <dbReference type="ARBA" id="ARBA00022729"/>
    </source>
</evidence>
<dbReference type="Gene3D" id="2.60.120.260">
    <property type="entry name" value="Galactose-binding domain-like"/>
    <property type="match status" value="1"/>
</dbReference>
<keyword evidence="5 8" id="KW-0732">Signal</keyword>
<dbReference type="EMBL" id="BOMP01000103">
    <property type="protein sequence ID" value="GIE43151.1"/>
    <property type="molecule type" value="Genomic_DNA"/>
</dbReference>
<organism evidence="12 13">
    <name type="scientific">Actinoplanes lobatus</name>
    <dbReference type="NCBI Taxonomy" id="113568"/>
    <lineage>
        <taxon>Bacteria</taxon>
        <taxon>Bacillati</taxon>
        <taxon>Actinomycetota</taxon>
        <taxon>Actinomycetes</taxon>
        <taxon>Micromonosporales</taxon>
        <taxon>Micromonosporaceae</taxon>
        <taxon>Actinoplanes</taxon>
    </lineage>
</organism>
<keyword evidence="6 12" id="KW-0378">Hydrolase</keyword>
<protein>
    <recommendedName>
        <fullName evidence="3">mannan endo-1,4-beta-mannosidase</fullName>
        <ecNumber evidence="3">3.2.1.78</ecNumber>
    </recommendedName>
</protein>
<reference evidence="12 13" key="1">
    <citation type="submission" date="2020-08" db="EMBL/GenBank/DDBJ databases">
        <title>Sequencing the genomes of 1000 actinobacteria strains.</title>
        <authorList>
            <person name="Klenk H.-P."/>
        </authorList>
    </citation>
    <scope>NUCLEOTIDE SEQUENCE [LARGE SCALE GENOMIC DNA]</scope>
    <source>
        <strain evidence="12 13">DSM 43150</strain>
    </source>
</reference>
<evidence type="ECO:0000313" key="14">
    <source>
        <dbReference type="Proteomes" id="UP000631312"/>
    </source>
</evidence>
<sequence length="660" mass="71690">MRSRIVAVLAAVLGSLAATAPAAAAPESPPTSAGFVVRDGHRLELNGKSFRFGGTNNYYLFYKSRQMVDDVFADARAADFTVMRTWAFGLIGNADGSNSVAPAPEGVYFQYWDGEKPAFNDGPNGLERLDYVIDAARRSGIKLVLPLTNNWSDFGGIDQYVRWRGGQYHDDFYTDPVIKGWYRDYIDHVLNRVNTITGVKYKDDPTIMTWELGNEPRCKGSGVYPQSSGCTTQTITAWADEMSRHIKSIDSKHLASVGDEGFFCDGPDAPDWIDNCGEGIDTIALTKLPAIDVMSYHLYPDGWGNRTAQWGSDYITRHNKAARELGKASMLGEFGWKNKSTRNPVYQQWMSDFTRTGGSGFLYWILSGSQDDGTLYPDYDGFTVYCPSPVCTTITNASHEIASGQRSLPPVADHDTAVTEFDTPVTLRPTANDIAYRTKVQPASVDLDPATPQRQTTRTVTGGTFTVATSGDLTFTPDTGYVGRAAVPYTVKDQAGRTSNVATVTVTVKPDPAAVAVLASFETGTEGWASAPWQANGGTVEQTTEFATHGTHGLRINAADGGWFGVTFAEPVDLSTRSALKYDLRTSPTAGTNAAIAVQTGSGLAWCQSNFTWVNQDTTTTATIDLLSAMSCDSTALADVRILWIYINPGTVDIDHVRAE</sequence>
<keyword evidence="4" id="KW-0964">Secreted</keyword>
<evidence type="ECO:0000313" key="12">
    <source>
        <dbReference type="EMBL" id="MBB4751566.1"/>
    </source>
</evidence>
<dbReference type="SUPFAM" id="SSF49785">
    <property type="entry name" value="Galactose-binding domain-like"/>
    <property type="match status" value="1"/>
</dbReference>
<accession>A0A7W7HJA4</accession>
<evidence type="ECO:0000259" key="9">
    <source>
        <dbReference type="Pfam" id="PF21253"/>
    </source>
</evidence>
<feature type="signal peptide" evidence="8">
    <location>
        <begin position="1"/>
        <end position="24"/>
    </location>
</feature>
<dbReference type="GO" id="GO:0016985">
    <property type="term" value="F:mannan endo-1,4-beta-mannosidase activity"/>
    <property type="evidence" value="ECO:0007669"/>
    <property type="project" value="UniProtKB-EC"/>
</dbReference>
<dbReference type="Proteomes" id="UP000631312">
    <property type="component" value="Unassembled WGS sequence"/>
</dbReference>
<dbReference type="Proteomes" id="UP000590511">
    <property type="component" value="Unassembled WGS sequence"/>
</dbReference>
<dbReference type="EC" id="3.2.1.78" evidence="3"/>